<evidence type="ECO:0000256" key="1">
    <source>
        <dbReference type="SAM" id="MobiDB-lite"/>
    </source>
</evidence>
<dbReference type="VEuPathDB" id="FungiDB:LCOR_06757.1"/>
<gene>
    <name evidence="3" type="ORF">LCOR_06757.1</name>
</gene>
<accession>A0A068S0W7</accession>
<feature type="chain" id="PRO_5001652876" evidence="2">
    <location>
        <begin position="18"/>
        <end position="133"/>
    </location>
</feature>
<organism evidence="3 4">
    <name type="scientific">Lichtheimia corymbifera JMRC:FSU:9682</name>
    <dbReference type="NCBI Taxonomy" id="1263082"/>
    <lineage>
        <taxon>Eukaryota</taxon>
        <taxon>Fungi</taxon>
        <taxon>Fungi incertae sedis</taxon>
        <taxon>Mucoromycota</taxon>
        <taxon>Mucoromycotina</taxon>
        <taxon>Mucoromycetes</taxon>
        <taxon>Mucorales</taxon>
        <taxon>Lichtheimiaceae</taxon>
        <taxon>Lichtheimia</taxon>
    </lineage>
</organism>
<sequence length="133" mass="14855">MALCSLVLNDIWLCSLMNPLGDSFVGDITNHALSTFWNEQVTEFEKNIIRKEASKLRVEAGFLALAASVIEHSTARKRGSPPETLPAPSSSHELKARKMSTRSDDVKQQAMLIHIDYKQGKCLTNRQRKIMAA</sequence>
<feature type="compositionally biased region" description="Basic and acidic residues" evidence="1">
    <location>
        <begin position="92"/>
        <end position="104"/>
    </location>
</feature>
<evidence type="ECO:0000256" key="2">
    <source>
        <dbReference type="SAM" id="SignalP"/>
    </source>
</evidence>
<feature type="region of interest" description="Disordered" evidence="1">
    <location>
        <begin position="74"/>
        <end position="104"/>
    </location>
</feature>
<protein>
    <submittedName>
        <fullName evidence="3">Uncharacterized protein</fullName>
    </submittedName>
</protein>
<feature type="signal peptide" evidence="2">
    <location>
        <begin position="1"/>
        <end position="17"/>
    </location>
</feature>
<dbReference type="EMBL" id="CBTN010000031">
    <property type="protein sequence ID" value="CDH55635.1"/>
    <property type="molecule type" value="Genomic_DNA"/>
</dbReference>
<keyword evidence="4" id="KW-1185">Reference proteome</keyword>
<evidence type="ECO:0000313" key="4">
    <source>
        <dbReference type="Proteomes" id="UP000027586"/>
    </source>
</evidence>
<comment type="caution">
    <text evidence="3">The sequence shown here is derived from an EMBL/GenBank/DDBJ whole genome shotgun (WGS) entry which is preliminary data.</text>
</comment>
<proteinExistence type="predicted"/>
<evidence type="ECO:0000313" key="3">
    <source>
        <dbReference type="EMBL" id="CDH55635.1"/>
    </source>
</evidence>
<name>A0A068S0W7_9FUNG</name>
<dbReference type="Proteomes" id="UP000027586">
    <property type="component" value="Unassembled WGS sequence"/>
</dbReference>
<keyword evidence="2" id="KW-0732">Signal</keyword>
<dbReference type="AlphaFoldDB" id="A0A068S0W7"/>
<reference evidence="3" key="1">
    <citation type="submission" date="2013-08" db="EMBL/GenBank/DDBJ databases">
        <title>Gene expansion shapes genome architecture in the human pathogen Lichtheimia corymbifera: an evolutionary genomics analysis in the ancient terrestrial Mucorales (Mucoromycotina).</title>
        <authorList>
            <person name="Schwartze V.U."/>
            <person name="Winter S."/>
            <person name="Shelest E."/>
            <person name="Marcet-Houben M."/>
            <person name="Horn F."/>
            <person name="Wehner S."/>
            <person name="Hoffmann K."/>
            <person name="Riege K."/>
            <person name="Sammeth M."/>
            <person name="Nowrousian M."/>
            <person name="Valiante V."/>
            <person name="Linde J."/>
            <person name="Jacobsen I.D."/>
            <person name="Marz M."/>
            <person name="Brakhage A.A."/>
            <person name="Gabaldon T."/>
            <person name="Bocker S."/>
            <person name="Voigt K."/>
        </authorList>
    </citation>
    <scope>NUCLEOTIDE SEQUENCE [LARGE SCALE GENOMIC DNA]</scope>
    <source>
        <strain evidence="3">FSU 9682</strain>
    </source>
</reference>